<dbReference type="FunFam" id="2.60.200.20:FF:000034">
    <property type="entry name" value="kinesin-like protein KIF28P"/>
    <property type="match status" value="1"/>
</dbReference>
<evidence type="ECO:0000256" key="9">
    <source>
        <dbReference type="ARBA" id="ARBA00054688"/>
    </source>
</evidence>
<dbReference type="PROSITE" id="PS50067">
    <property type="entry name" value="KINESIN_MOTOR_2"/>
    <property type="match status" value="1"/>
</dbReference>
<reference evidence="13" key="1">
    <citation type="submission" date="2025-08" db="UniProtKB">
        <authorList>
            <consortium name="Ensembl"/>
        </authorList>
    </citation>
    <scope>IDENTIFICATION</scope>
</reference>
<organism evidence="13 14">
    <name type="scientific">Sus scrofa</name>
    <name type="common">Pig</name>
    <dbReference type="NCBI Taxonomy" id="9823"/>
    <lineage>
        <taxon>Eukaryota</taxon>
        <taxon>Metazoa</taxon>
        <taxon>Chordata</taxon>
        <taxon>Craniata</taxon>
        <taxon>Vertebrata</taxon>
        <taxon>Euteleostomi</taxon>
        <taxon>Mammalia</taxon>
        <taxon>Eutheria</taxon>
        <taxon>Laurasiatheria</taxon>
        <taxon>Artiodactyla</taxon>
        <taxon>Suina</taxon>
        <taxon>Suidae</taxon>
        <taxon>Sus</taxon>
    </lineage>
</organism>
<evidence type="ECO:0000256" key="5">
    <source>
        <dbReference type="ARBA" id="ARBA00023054"/>
    </source>
</evidence>
<dbReference type="GO" id="GO:0008017">
    <property type="term" value="F:microtubule binding"/>
    <property type="evidence" value="ECO:0007669"/>
    <property type="project" value="InterPro"/>
</dbReference>
<evidence type="ECO:0000313" key="14">
    <source>
        <dbReference type="Proteomes" id="UP000694570"/>
    </source>
</evidence>
<dbReference type="InterPro" id="IPR008984">
    <property type="entry name" value="SMAD_FHA_dom_sf"/>
</dbReference>
<dbReference type="CDD" id="cd22709">
    <property type="entry name" value="FHA_KIF28P"/>
    <property type="match status" value="1"/>
</dbReference>
<dbReference type="InterPro" id="IPR036961">
    <property type="entry name" value="Kinesin_motor_dom_sf"/>
</dbReference>
<dbReference type="InterPro" id="IPR001752">
    <property type="entry name" value="Kinesin_motor_dom"/>
</dbReference>
<dbReference type="SMART" id="SM00129">
    <property type="entry name" value="KISc"/>
    <property type="match status" value="1"/>
</dbReference>
<dbReference type="AlphaFoldDB" id="A0A8D0XX64"/>
<feature type="binding site" evidence="11">
    <location>
        <begin position="166"/>
        <end position="173"/>
    </location>
    <ligand>
        <name>ATP</name>
        <dbReference type="ChEBI" id="CHEBI:30616"/>
    </ligand>
</feature>
<evidence type="ECO:0000256" key="11">
    <source>
        <dbReference type="PROSITE-ProRule" id="PRU00283"/>
    </source>
</evidence>
<evidence type="ECO:0000256" key="3">
    <source>
        <dbReference type="ARBA" id="ARBA00022741"/>
    </source>
</evidence>
<comment type="similarity">
    <text evidence="11">Belongs to the TRAFAC class myosin-kinesin ATPase superfamily. Kinesin family.</text>
</comment>
<protein>
    <recommendedName>
        <fullName evidence="10">Kinesin-like protein 6</fullName>
    </recommendedName>
</protein>
<sequence length="1094" mass="122285">MKSIPLVGEVWLERFLLLRCRERAGRGHLGKLARGFCESEKPGVEQAACRAGSGEGCEDLGVFWVFLMAAPREKNSGSKCVISMHSRTTTIIQDPKNPEHTKTFIFDLAYWSHNGFQKDKDGVFISADPSSKFAGQVSCFKTILMDVGGILDSAWHGYNATLLAYGQTGSGKSYSMIGFGANKGIIPNVCEELFRAIESQDKNREYQVTFSMLEIYNEQVRDLLSRTKKPGGLKVREDQQLGFYVDGLRSVPCDNYAQIERLMEQGTKIRTTASTTMNASSSRSHMVITIQFKQVFLDRALTKQSSINLVDLAGSERQKSSGSEGDRLREGSRVNLSLTNLGNVISALADAALGKKVLHIPYRASVLTKLLQSALGGNSRTTLIAAISPADICYEETLSTLRYAERAKKIRNKAVVNTSTLVKESRAENSKLLLGCGNSRIAELPACLLVEPTAQLSWAHQLEQARREWQQHYAAIAQERRLVRTVPHLLNVNEDPQLTGVLKHFIQAGSCDAGQAASNAIILQGLGISDKHASFTNSDGKVMVTPHGKCKVIINGVPITTKTKLRHLDRIILGSNSAYLYIGFPSERGSEDLSRFDYDFFQLERAAAEGVSVDKLGALHGGDVKADPSVLAVFQDYVKLMPLVAEANQMSEELGKGLKMELKVKNLASSDSRGYDLQKEVTVKVTNRQTHQVWIWSKAKFINRKFLMEEFYQRFLDGEDSHVAQEDDPFWDPVEVIHLGSAHIWLQSLAYCMKFEDQVEFLNCDGLEEAVLHIHMVPCSPTGQACGEEDVVIDPLELLGKRMDFQIHIVQCLGTKWLKEDAERGIQMGYRIYDLTNTLYTKPVWKIVNPQIEETVQFTALNASQEFLNYLQTNALIVDLWGLQEGCAELSCSQPDIIVTGEGHIMVDSKKISTVTDTGQTTSNQTSELHLKLVKLEEERELLRNINRVLREENAFLKESIEKTGSSQQGERPLKSWCLINGMTEQLPAARNQMCTQEASYDREFAKALKVFYQSMNVARGQFLKLRHYKPPVSCFHVLAIVNSAAMNIREHVYFSMKVLSRYMSRSGIAGLYGSSRFNFLRYLYTVPHSGCTN</sequence>
<dbReference type="Ensembl" id="ENSSSCT00030092643.1">
    <property type="protein sequence ID" value="ENSSSCP00030042625.1"/>
    <property type="gene ID" value="ENSSSCG00030066149.1"/>
</dbReference>
<name>A0A8D0XX64_PIG</name>
<accession>A0A8D0XX64</accession>
<dbReference type="Pfam" id="PF00225">
    <property type="entry name" value="Kinesin"/>
    <property type="match status" value="1"/>
</dbReference>
<dbReference type="Gene3D" id="2.60.200.20">
    <property type="match status" value="1"/>
</dbReference>
<dbReference type="Proteomes" id="UP000694570">
    <property type="component" value="Unplaced"/>
</dbReference>
<dbReference type="InterPro" id="IPR027417">
    <property type="entry name" value="P-loop_NTPase"/>
</dbReference>
<comment type="subcellular location">
    <subcellularLocation>
        <location evidence="1">Mitochondrion membrane</location>
        <topology evidence="1">Peripheral membrane protein</topology>
    </subcellularLocation>
</comment>
<evidence type="ECO:0000259" key="12">
    <source>
        <dbReference type="PROSITE" id="PS50067"/>
    </source>
</evidence>
<dbReference type="PROSITE" id="PS00411">
    <property type="entry name" value="KINESIN_MOTOR_1"/>
    <property type="match status" value="1"/>
</dbReference>
<keyword evidence="5" id="KW-0175">Coiled coil</keyword>
<dbReference type="Gene3D" id="3.40.850.10">
    <property type="entry name" value="Kinesin motor domain"/>
    <property type="match status" value="1"/>
</dbReference>
<evidence type="ECO:0000256" key="6">
    <source>
        <dbReference type="ARBA" id="ARBA00023128"/>
    </source>
</evidence>
<dbReference type="PRINTS" id="PR00380">
    <property type="entry name" value="KINESINHEAVY"/>
</dbReference>
<evidence type="ECO:0000256" key="8">
    <source>
        <dbReference type="ARBA" id="ARBA00023175"/>
    </source>
</evidence>
<keyword evidence="7" id="KW-0472">Membrane</keyword>
<evidence type="ECO:0000256" key="2">
    <source>
        <dbReference type="ARBA" id="ARBA00022448"/>
    </source>
</evidence>
<dbReference type="SUPFAM" id="SSF49879">
    <property type="entry name" value="SMAD/FHA domain"/>
    <property type="match status" value="1"/>
</dbReference>
<keyword evidence="2" id="KW-0813">Transport</keyword>
<dbReference type="SUPFAM" id="SSF52540">
    <property type="entry name" value="P-loop containing nucleoside triphosphate hydrolases"/>
    <property type="match status" value="1"/>
</dbReference>
<dbReference type="InterPro" id="IPR019821">
    <property type="entry name" value="Kinesin_motor_CS"/>
</dbReference>
<proteinExistence type="inferred from homology"/>
<evidence type="ECO:0000256" key="1">
    <source>
        <dbReference type="ARBA" id="ARBA00004318"/>
    </source>
</evidence>
<dbReference type="PANTHER" id="PTHR47117">
    <property type="entry name" value="STAR-RELATED LIPID TRANSFER PROTEIN 9"/>
    <property type="match status" value="1"/>
</dbReference>
<dbReference type="GO" id="GO:0007018">
    <property type="term" value="P:microtubule-based movement"/>
    <property type="evidence" value="ECO:0007669"/>
    <property type="project" value="InterPro"/>
</dbReference>
<dbReference type="GO" id="GO:0003777">
    <property type="term" value="F:microtubule motor activity"/>
    <property type="evidence" value="ECO:0007669"/>
    <property type="project" value="InterPro"/>
</dbReference>
<dbReference type="InterPro" id="IPR000253">
    <property type="entry name" value="FHA_dom"/>
</dbReference>
<evidence type="ECO:0000313" key="13">
    <source>
        <dbReference type="Ensembl" id="ENSSSCP00030042625.1"/>
    </source>
</evidence>
<dbReference type="Pfam" id="PF12423">
    <property type="entry name" value="KIF1B"/>
    <property type="match status" value="1"/>
</dbReference>
<dbReference type="GO" id="GO:0005524">
    <property type="term" value="F:ATP binding"/>
    <property type="evidence" value="ECO:0007669"/>
    <property type="project" value="UniProtKB-UniRule"/>
</dbReference>
<dbReference type="InterPro" id="IPR022140">
    <property type="entry name" value="Kinesin-like_KIF1-typ"/>
</dbReference>
<evidence type="ECO:0000256" key="7">
    <source>
        <dbReference type="ARBA" id="ARBA00023136"/>
    </source>
</evidence>
<keyword evidence="6" id="KW-0496">Mitochondrion</keyword>
<dbReference type="FunFam" id="3.40.850.10:FF:000063">
    <property type="entry name" value="Kinesin-like protein"/>
    <property type="match status" value="1"/>
</dbReference>
<dbReference type="GO" id="GO:0031966">
    <property type="term" value="C:mitochondrial membrane"/>
    <property type="evidence" value="ECO:0007669"/>
    <property type="project" value="UniProtKB-SubCell"/>
</dbReference>
<keyword evidence="8 11" id="KW-0505">Motor protein</keyword>
<comment type="function">
    <text evidence="9">Microtubule-dependent motor protein required for mitochondrion morphology and transport of mitochondria in neuronal cells.</text>
</comment>
<evidence type="ECO:0000256" key="4">
    <source>
        <dbReference type="ARBA" id="ARBA00022840"/>
    </source>
</evidence>
<keyword evidence="3 11" id="KW-0547">Nucleotide-binding</keyword>
<evidence type="ECO:0000256" key="10">
    <source>
        <dbReference type="ARBA" id="ARBA00079247"/>
    </source>
</evidence>
<feature type="domain" description="Kinesin motor" evidence="12">
    <location>
        <begin position="62"/>
        <end position="410"/>
    </location>
</feature>
<keyword evidence="4 11" id="KW-0067">ATP-binding</keyword>
<dbReference type="Pfam" id="PF00498">
    <property type="entry name" value="FHA"/>
    <property type="match status" value="1"/>
</dbReference>